<keyword evidence="2" id="KW-1185">Reference proteome</keyword>
<protein>
    <submittedName>
        <fullName evidence="1">Glycosyltransferase</fullName>
    </submittedName>
</protein>
<dbReference type="Proteomes" id="UP001647509">
    <property type="component" value="Unassembled WGS sequence"/>
</dbReference>
<name>A0ACC5U7R0_9FLAO</name>
<comment type="caution">
    <text evidence="1">The sequence shown here is derived from an EMBL/GenBank/DDBJ whole genome shotgun (WGS) entry which is preliminary data.</text>
</comment>
<evidence type="ECO:0000313" key="2">
    <source>
        <dbReference type="Proteomes" id="UP001647509"/>
    </source>
</evidence>
<reference evidence="1" key="1">
    <citation type="submission" date="2021-05" db="EMBL/GenBank/DDBJ databases">
        <title>Draft genomes of bacteria isolated from model marine particles.</title>
        <authorList>
            <person name="Datta M.S."/>
            <person name="Schwartzman J.A."/>
            <person name="Enke T.N."/>
            <person name="Saavedra J."/>
            <person name="Cermak N."/>
            <person name="Cordero O.X."/>
        </authorList>
    </citation>
    <scope>NUCLEOTIDE SEQUENCE</scope>
    <source>
        <strain evidence="1">I2M19</strain>
    </source>
</reference>
<proteinExistence type="predicted"/>
<gene>
    <name evidence="1" type="ORF">KO493_06020</name>
</gene>
<evidence type="ECO:0000313" key="1">
    <source>
        <dbReference type="EMBL" id="MBU2950245.1"/>
    </source>
</evidence>
<accession>A0ACC5U7R0</accession>
<sequence length="326" mass="38049">MKNFISIIIPSYNKAPFIAETLESLINQTYPNWEAVIVDDGSTDNSIDIINAFCNQDSRIKLYERVKLPKGGSTCRNIGLKQAKGKYILFLDADDLLAQECLNQRLSLISQSPNNNFWVFSTGTFYKKIGDSNSIWVPKGDNFLIRFLKHNLPWNIMSVVWDRTYINQLNGFDTDFTRLQDVELHTRALLDKSVSFETYPTHLADAFYRIDTERTGQDIKQQLEKQKNGVLTYLKKTTPLLKTNKQKRAINGTIFEFITALNYNCLVLNNEVSLHVEIYKEIIQFIKEHPSNLFKLKYINFYVYLYKKGFWKIKGFNYTMKYLLCL</sequence>
<organism evidence="1 2">
    <name type="scientific">Pseudotamlana agarivorans</name>
    <dbReference type="NCBI Taxonomy" id="481183"/>
    <lineage>
        <taxon>Bacteria</taxon>
        <taxon>Pseudomonadati</taxon>
        <taxon>Bacteroidota</taxon>
        <taxon>Flavobacteriia</taxon>
        <taxon>Flavobacteriales</taxon>
        <taxon>Flavobacteriaceae</taxon>
        <taxon>Pseudotamlana</taxon>
    </lineage>
</organism>
<dbReference type="EMBL" id="JAHKPD010000011">
    <property type="protein sequence ID" value="MBU2950245.1"/>
    <property type="molecule type" value="Genomic_DNA"/>
</dbReference>